<dbReference type="EMBL" id="HQ317387">
    <property type="protein sequence ID" value="AGH07431.1"/>
    <property type="molecule type" value="Genomic_DNA"/>
</dbReference>
<dbReference type="RefSeq" id="YP_007675847.1">
    <property type="nucleotide sequence ID" value="NC_020862.2"/>
</dbReference>
<accession>M4PRQ3</accession>
<organism evidence="1 2">
    <name type="scientific">Sulfitobacter phage phiCB2047-B</name>
    <dbReference type="NCBI Taxonomy" id="754046"/>
    <lineage>
        <taxon>Viruses</taxon>
        <taxon>Duplodnaviria</taxon>
        <taxon>Heunggongvirae</taxon>
        <taxon>Uroviricota</taxon>
        <taxon>Caudoviricetes</taxon>
        <taxon>Schitoviridae</taxon>
        <taxon>Rhodovirinae</taxon>
        <taxon>Raunefjordenvirus</taxon>
        <taxon>Raunefjordenvirus CB2047B</taxon>
    </lineage>
</organism>
<reference evidence="1 2" key="1">
    <citation type="journal article" date="2014" name="Genome Announc.">
        <title>Genome Sequence of the Sulfitobacter sp. Strain 2047-Infecting Lytic Phage {Phi}CB2047-B.</title>
        <authorList>
            <person name="Ankrah N.Y."/>
            <person name="Budinoff C.R."/>
            <person name="Wilson W.H."/>
            <person name="Wilhelm S.W."/>
            <person name="Buchan A."/>
        </authorList>
    </citation>
    <scope>NUCLEOTIDE SEQUENCE [LARGE SCALE GENOMIC DNA]</scope>
    <source>
        <strain evidence="2">phiCB2047-B</strain>
    </source>
</reference>
<dbReference type="GeneID" id="15012447"/>
<protein>
    <submittedName>
        <fullName evidence="1">Uncharacterized protein</fullName>
    </submittedName>
</protein>
<dbReference type="Proteomes" id="UP000207593">
    <property type="component" value="Segment"/>
</dbReference>
<dbReference type="KEGG" id="vg:15012447"/>
<proteinExistence type="predicted"/>
<gene>
    <name evidence="1" type="ORF">SUFG_00064</name>
</gene>
<keyword evidence="2" id="KW-1185">Reference proteome</keyword>
<name>M4PRQ3_9CAUD</name>
<sequence length="61" mass="7075">MKFSVFVILIGMDSCNGGLSYVHYYEDVVNQEDCIRIAEEYSELEFVHKAECTITHIKEVK</sequence>
<evidence type="ECO:0000313" key="1">
    <source>
        <dbReference type="EMBL" id="AGH07431.1"/>
    </source>
</evidence>
<evidence type="ECO:0000313" key="2">
    <source>
        <dbReference type="Proteomes" id="UP000207593"/>
    </source>
</evidence>